<protein>
    <submittedName>
        <fullName evidence="1">Uncharacterized protein</fullName>
    </submittedName>
</protein>
<gene>
    <name evidence="1" type="ORF">LTR84_011632</name>
</gene>
<keyword evidence="2" id="KW-1185">Reference proteome</keyword>
<dbReference type="Proteomes" id="UP001358417">
    <property type="component" value="Unassembled WGS sequence"/>
</dbReference>
<comment type="caution">
    <text evidence="1">The sequence shown here is derived from an EMBL/GenBank/DDBJ whole genome shotgun (WGS) entry which is preliminary data.</text>
</comment>
<reference evidence="1 2" key="1">
    <citation type="submission" date="2023-08" db="EMBL/GenBank/DDBJ databases">
        <title>Black Yeasts Isolated from many extreme environments.</title>
        <authorList>
            <person name="Coleine C."/>
            <person name="Stajich J.E."/>
            <person name="Selbmann L."/>
        </authorList>
    </citation>
    <scope>NUCLEOTIDE SEQUENCE [LARGE SCALE GENOMIC DNA]</scope>
    <source>
        <strain evidence="1 2">CCFEE 5792</strain>
    </source>
</reference>
<evidence type="ECO:0000313" key="1">
    <source>
        <dbReference type="EMBL" id="KAK5057631.1"/>
    </source>
</evidence>
<dbReference type="EMBL" id="JAVRRD010000006">
    <property type="protein sequence ID" value="KAK5057631.1"/>
    <property type="molecule type" value="Genomic_DNA"/>
</dbReference>
<name>A0AAV9NK80_9EURO</name>
<proteinExistence type="predicted"/>
<dbReference type="GeneID" id="89979782"/>
<organism evidence="1 2">
    <name type="scientific">Exophiala bonariae</name>
    <dbReference type="NCBI Taxonomy" id="1690606"/>
    <lineage>
        <taxon>Eukaryota</taxon>
        <taxon>Fungi</taxon>
        <taxon>Dikarya</taxon>
        <taxon>Ascomycota</taxon>
        <taxon>Pezizomycotina</taxon>
        <taxon>Eurotiomycetes</taxon>
        <taxon>Chaetothyriomycetidae</taxon>
        <taxon>Chaetothyriales</taxon>
        <taxon>Herpotrichiellaceae</taxon>
        <taxon>Exophiala</taxon>
    </lineage>
</organism>
<sequence>MCRYTLHICPYPDHDPIAALIFNPAKAGLWEHCDKPKPWGKLSCGNLSIVHPTNMTSSTVWLSPPPVLAPRDNNVGSIGNEKHTAATKSVDHTAIEITEITPNDEEVILDDEPCVLCSTVLKLVSTKSKELQEIARQALVEFESIMNKNLELRKMQETINVKAAEMESMRHETWKMAHALLSQQDGNMDEKS</sequence>
<dbReference type="RefSeq" id="XP_064708749.1">
    <property type="nucleotide sequence ID" value="XM_064855160.1"/>
</dbReference>
<accession>A0AAV9NK80</accession>
<dbReference type="AlphaFoldDB" id="A0AAV9NK80"/>
<evidence type="ECO:0000313" key="2">
    <source>
        <dbReference type="Proteomes" id="UP001358417"/>
    </source>
</evidence>